<dbReference type="Proteomes" id="UP001214043">
    <property type="component" value="Chromosome"/>
</dbReference>
<keyword evidence="1" id="KW-1133">Transmembrane helix</keyword>
<evidence type="ECO:0000313" key="3">
    <source>
        <dbReference type="EMBL" id="WDI32555.1"/>
    </source>
</evidence>
<dbReference type="RefSeq" id="WP_274494484.1">
    <property type="nucleotide sequence ID" value="NZ_CP118166.1"/>
</dbReference>
<accession>A0AAE9ZF12</accession>
<protein>
    <submittedName>
        <fullName evidence="3">Uncharacterized protein</fullName>
    </submittedName>
</protein>
<name>A0AAE9ZF12_9PROT</name>
<dbReference type="EMBL" id="CP118166">
    <property type="protein sequence ID" value="WDI32555.1"/>
    <property type="molecule type" value="Genomic_DNA"/>
</dbReference>
<organism evidence="3 4">
    <name type="scientific">Hyphococcus flavus</name>
    <dbReference type="NCBI Taxonomy" id="1866326"/>
    <lineage>
        <taxon>Bacteria</taxon>
        <taxon>Pseudomonadati</taxon>
        <taxon>Pseudomonadota</taxon>
        <taxon>Alphaproteobacteria</taxon>
        <taxon>Parvularculales</taxon>
        <taxon>Parvularculaceae</taxon>
        <taxon>Hyphococcus</taxon>
    </lineage>
</organism>
<sequence>MKSVSRKIMIGAAAAALSLGIGAPAMAYGGSHVSVHYSSGYYGGGYHAAGYKSYRHRGHYRHGRRHHRHGGGGKAAAIALGVIGGAIILNELSEDRERARYSRDRYYDGYYDGRRDAGAADYYDRAYDDRYEDEYDYEEAPHEGEYDDGLDDRLDGAAAPARISVDAAYQVCLDHARSALAERGFVVTAPYRPASIEDRGGALLMTANVSAQRGRESWSRAMSCEASDTRVYRLELI</sequence>
<keyword evidence="1" id="KW-0472">Membrane</keyword>
<evidence type="ECO:0000256" key="1">
    <source>
        <dbReference type="SAM" id="Phobius"/>
    </source>
</evidence>
<dbReference type="KEGG" id="hfl:PUV54_05020"/>
<feature type="signal peptide" evidence="2">
    <location>
        <begin position="1"/>
        <end position="27"/>
    </location>
</feature>
<evidence type="ECO:0000313" key="4">
    <source>
        <dbReference type="Proteomes" id="UP001214043"/>
    </source>
</evidence>
<feature type="transmembrane region" description="Helical" evidence="1">
    <location>
        <begin position="75"/>
        <end position="93"/>
    </location>
</feature>
<gene>
    <name evidence="3" type="ORF">PUV54_05020</name>
</gene>
<proteinExistence type="predicted"/>
<keyword evidence="1" id="KW-0812">Transmembrane</keyword>
<keyword evidence="4" id="KW-1185">Reference proteome</keyword>
<keyword evidence="2" id="KW-0732">Signal</keyword>
<evidence type="ECO:0000256" key="2">
    <source>
        <dbReference type="SAM" id="SignalP"/>
    </source>
</evidence>
<reference evidence="3" key="1">
    <citation type="submission" date="2023-02" db="EMBL/GenBank/DDBJ databases">
        <title>Genome sequence of Hyphococcus flavus.</title>
        <authorList>
            <person name="Rong J.-C."/>
            <person name="Zhao Q."/>
            <person name="Yi M."/>
            <person name="Wu J.-Y."/>
        </authorList>
    </citation>
    <scope>NUCLEOTIDE SEQUENCE</scope>
    <source>
        <strain evidence="3">MCCC 1K03223</strain>
    </source>
</reference>
<dbReference type="AlphaFoldDB" id="A0AAE9ZF12"/>
<feature type="chain" id="PRO_5041969390" evidence="2">
    <location>
        <begin position="28"/>
        <end position="237"/>
    </location>
</feature>